<evidence type="ECO:0000259" key="6">
    <source>
        <dbReference type="PROSITE" id="PS51935"/>
    </source>
</evidence>
<comment type="similarity">
    <text evidence="1">Belongs to the peptidase C40 family.</text>
</comment>
<accession>A0A0R1LF20</accession>
<evidence type="ECO:0000313" key="8">
    <source>
        <dbReference type="Proteomes" id="UP000051955"/>
    </source>
</evidence>
<dbReference type="PROSITE" id="PS51935">
    <property type="entry name" value="NLPC_P60"/>
    <property type="match status" value="1"/>
</dbReference>
<organism evidence="7 8">
    <name type="scientific">Levilactobacillus acidifarinae DSM 19394 = JCM 15949</name>
    <dbReference type="NCBI Taxonomy" id="1423715"/>
    <lineage>
        <taxon>Bacteria</taxon>
        <taxon>Bacillati</taxon>
        <taxon>Bacillota</taxon>
        <taxon>Bacilli</taxon>
        <taxon>Lactobacillales</taxon>
        <taxon>Lactobacillaceae</taxon>
        <taxon>Levilactobacillus</taxon>
    </lineage>
</organism>
<evidence type="ECO:0000256" key="1">
    <source>
        <dbReference type="ARBA" id="ARBA00007074"/>
    </source>
</evidence>
<dbReference type="PATRIC" id="fig|1423715.3.peg.1322"/>
<dbReference type="Pfam" id="PF00877">
    <property type="entry name" value="NLPC_P60"/>
    <property type="match status" value="1"/>
</dbReference>
<keyword evidence="4" id="KW-0788">Thiol protease</keyword>
<feature type="signal peptide" evidence="5">
    <location>
        <begin position="1"/>
        <end position="27"/>
    </location>
</feature>
<evidence type="ECO:0000256" key="5">
    <source>
        <dbReference type="SAM" id="SignalP"/>
    </source>
</evidence>
<evidence type="ECO:0000256" key="4">
    <source>
        <dbReference type="ARBA" id="ARBA00022807"/>
    </source>
</evidence>
<feature type="chain" id="PRO_5038435424" evidence="5">
    <location>
        <begin position="28"/>
        <end position="173"/>
    </location>
</feature>
<proteinExistence type="inferred from homology"/>
<gene>
    <name evidence="7" type="ORF">FD25_GL001289</name>
</gene>
<sequence>MKKLVKSIATIALVVSGAVTLATTTAAADSTDATTDPTTETTAPAATKNTTFKSVYKVAKAHLGASYVYGAVGPNVFDCSGFTSYIYRKGANVTLPRTAQAQFNAYKHVKYANIKKGDLVFFGGSKYSISHVGMYIGKGKMIDAQNRGVVREAVHAPWWHAVGYARVDTTSNN</sequence>
<evidence type="ECO:0000256" key="2">
    <source>
        <dbReference type="ARBA" id="ARBA00022670"/>
    </source>
</evidence>
<dbReference type="InterPro" id="IPR038765">
    <property type="entry name" value="Papain-like_cys_pep_sf"/>
</dbReference>
<evidence type="ECO:0000313" key="7">
    <source>
        <dbReference type="EMBL" id="KRK93960.1"/>
    </source>
</evidence>
<dbReference type="Proteomes" id="UP000051955">
    <property type="component" value="Unassembled WGS sequence"/>
</dbReference>
<name>A0A0R1LF20_9LACO</name>
<dbReference type="GO" id="GO:0008234">
    <property type="term" value="F:cysteine-type peptidase activity"/>
    <property type="evidence" value="ECO:0007669"/>
    <property type="project" value="UniProtKB-KW"/>
</dbReference>
<feature type="domain" description="NlpC/P60" evidence="6">
    <location>
        <begin position="49"/>
        <end position="170"/>
    </location>
</feature>
<dbReference type="InterPro" id="IPR000064">
    <property type="entry name" value="NLP_P60_dom"/>
</dbReference>
<protein>
    <submittedName>
        <fullName evidence="7">Cell wall-associated hydrolase</fullName>
    </submittedName>
</protein>
<dbReference type="SUPFAM" id="SSF54001">
    <property type="entry name" value="Cysteine proteinases"/>
    <property type="match status" value="1"/>
</dbReference>
<dbReference type="InterPro" id="IPR051202">
    <property type="entry name" value="Peptidase_C40"/>
</dbReference>
<dbReference type="PANTHER" id="PTHR47053:SF1">
    <property type="entry name" value="MUREIN DD-ENDOPEPTIDASE MEPH-RELATED"/>
    <property type="match status" value="1"/>
</dbReference>
<dbReference type="AlphaFoldDB" id="A0A0R1LF20"/>
<keyword evidence="2" id="KW-0645">Protease</keyword>
<keyword evidence="8" id="KW-1185">Reference proteome</keyword>
<dbReference type="GO" id="GO:0006508">
    <property type="term" value="P:proteolysis"/>
    <property type="evidence" value="ECO:0007669"/>
    <property type="project" value="UniProtKB-KW"/>
</dbReference>
<dbReference type="PANTHER" id="PTHR47053">
    <property type="entry name" value="MUREIN DD-ENDOPEPTIDASE MEPH-RELATED"/>
    <property type="match status" value="1"/>
</dbReference>
<dbReference type="RefSeq" id="WP_057804680.1">
    <property type="nucleotide sequence ID" value="NZ_AZDV01000028.1"/>
</dbReference>
<reference evidence="7 8" key="1">
    <citation type="journal article" date="2015" name="Genome Announc.">
        <title>Expanding the biotechnology potential of lactobacilli through comparative genomics of 213 strains and associated genera.</title>
        <authorList>
            <person name="Sun Z."/>
            <person name="Harris H.M."/>
            <person name="McCann A."/>
            <person name="Guo C."/>
            <person name="Argimon S."/>
            <person name="Zhang W."/>
            <person name="Yang X."/>
            <person name="Jeffery I.B."/>
            <person name="Cooney J.C."/>
            <person name="Kagawa T.F."/>
            <person name="Liu W."/>
            <person name="Song Y."/>
            <person name="Salvetti E."/>
            <person name="Wrobel A."/>
            <person name="Rasinkangas P."/>
            <person name="Parkhill J."/>
            <person name="Rea M.C."/>
            <person name="O'Sullivan O."/>
            <person name="Ritari J."/>
            <person name="Douillard F.P."/>
            <person name="Paul Ross R."/>
            <person name="Yang R."/>
            <person name="Briner A.E."/>
            <person name="Felis G.E."/>
            <person name="de Vos W.M."/>
            <person name="Barrangou R."/>
            <person name="Klaenhammer T.R."/>
            <person name="Caufield P.W."/>
            <person name="Cui Y."/>
            <person name="Zhang H."/>
            <person name="O'Toole P.W."/>
        </authorList>
    </citation>
    <scope>NUCLEOTIDE SEQUENCE [LARGE SCALE GENOMIC DNA]</scope>
    <source>
        <strain evidence="7 8">DSM 19394</strain>
    </source>
</reference>
<comment type="caution">
    <text evidence="7">The sequence shown here is derived from an EMBL/GenBank/DDBJ whole genome shotgun (WGS) entry which is preliminary data.</text>
</comment>
<dbReference type="OrthoDB" id="1654978at2"/>
<keyword evidence="5" id="KW-0732">Signal</keyword>
<keyword evidence="3 7" id="KW-0378">Hydrolase</keyword>
<dbReference type="EMBL" id="AZDV01000028">
    <property type="protein sequence ID" value="KRK93960.1"/>
    <property type="molecule type" value="Genomic_DNA"/>
</dbReference>
<evidence type="ECO:0000256" key="3">
    <source>
        <dbReference type="ARBA" id="ARBA00022801"/>
    </source>
</evidence>
<dbReference type="Gene3D" id="3.90.1720.10">
    <property type="entry name" value="endopeptidase domain like (from Nostoc punctiforme)"/>
    <property type="match status" value="1"/>
</dbReference>